<proteinExistence type="predicted"/>
<name>A0AAN9PQI5_CANGL</name>
<comment type="caution">
    <text evidence="1">The sequence shown here is derived from an EMBL/GenBank/DDBJ whole genome shotgun (WGS) entry which is preliminary data.</text>
</comment>
<accession>A0AAN9PQI5</accession>
<keyword evidence="2" id="KW-1185">Reference proteome</keyword>
<dbReference type="AlphaFoldDB" id="A0AAN9PQI5"/>
<evidence type="ECO:0000313" key="2">
    <source>
        <dbReference type="Proteomes" id="UP001367508"/>
    </source>
</evidence>
<dbReference type="Proteomes" id="UP001367508">
    <property type="component" value="Unassembled WGS sequence"/>
</dbReference>
<evidence type="ECO:0000313" key="1">
    <source>
        <dbReference type="EMBL" id="KAK7306634.1"/>
    </source>
</evidence>
<dbReference type="EMBL" id="JAYMYQ010000011">
    <property type="protein sequence ID" value="KAK7306634.1"/>
    <property type="molecule type" value="Genomic_DNA"/>
</dbReference>
<sequence>MTTPWHQPRNISKPGLTIRHRTEREAFGTNIGERGSMLQDVRVHKNIGKGLADSFGRNLELQIMLHMTAWLKYNIGSFVSKTIKSCHNESSLGSHTARTHGHSDIVVSGSESGSTAVAKLCKRECHVDNKGPCKTFHHGTRDAEYQKLRELRSVLYRAIFDRSGRRYVNIGSNDGLVKVFTIKDMLFGLIAMEGGLLFKTCDGSEPPIFLYKCKPQDLYTRKFREMILLPLERATPLYDLISRDLWYLEIMEHKYANVSSLRSNCLWLIFRPTSMRSLMSSNIDHPFSCLAPELYRDTTDDPSSSVGNVIEVCWLRSIPRRLNHVRSRSKCPYLISPLPKFPLIMVTALNLSGDVKSVHALVSIFQGTCFPSPGQEHIVLENSCVKLECFMLT</sequence>
<organism evidence="1 2">
    <name type="scientific">Canavalia gladiata</name>
    <name type="common">Sword bean</name>
    <name type="synonym">Dolichos gladiatus</name>
    <dbReference type="NCBI Taxonomy" id="3824"/>
    <lineage>
        <taxon>Eukaryota</taxon>
        <taxon>Viridiplantae</taxon>
        <taxon>Streptophyta</taxon>
        <taxon>Embryophyta</taxon>
        <taxon>Tracheophyta</taxon>
        <taxon>Spermatophyta</taxon>
        <taxon>Magnoliopsida</taxon>
        <taxon>eudicotyledons</taxon>
        <taxon>Gunneridae</taxon>
        <taxon>Pentapetalae</taxon>
        <taxon>rosids</taxon>
        <taxon>fabids</taxon>
        <taxon>Fabales</taxon>
        <taxon>Fabaceae</taxon>
        <taxon>Papilionoideae</taxon>
        <taxon>50 kb inversion clade</taxon>
        <taxon>NPAAA clade</taxon>
        <taxon>indigoferoid/millettioid clade</taxon>
        <taxon>Phaseoleae</taxon>
        <taxon>Canavalia</taxon>
    </lineage>
</organism>
<protein>
    <submittedName>
        <fullName evidence="1">Uncharacterized protein</fullName>
    </submittedName>
</protein>
<gene>
    <name evidence="1" type="ORF">VNO77_44585</name>
</gene>
<reference evidence="1 2" key="1">
    <citation type="submission" date="2024-01" db="EMBL/GenBank/DDBJ databases">
        <title>The genomes of 5 underutilized Papilionoideae crops provide insights into root nodulation and disease resistanc.</title>
        <authorList>
            <person name="Jiang F."/>
        </authorList>
    </citation>
    <scope>NUCLEOTIDE SEQUENCE [LARGE SCALE GENOMIC DNA]</scope>
    <source>
        <strain evidence="1">LVBAO_FW01</strain>
        <tissue evidence="1">Leaves</tissue>
    </source>
</reference>